<dbReference type="InterPro" id="IPR011335">
    <property type="entry name" value="Restrct_endonuc-II-like"/>
</dbReference>
<dbReference type="EMBL" id="JADINH010000107">
    <property type="protein sequence ID" value="MBO8415726.1"/>
    <property type="molecule type" value="Genomic_DNA"/>
</dbReference>
<dbReference type="Gene3D" id="3.40.91.80">
    <property type="match status" value="1"/>
</dbReference>
<gene>
    <name evidence="3" type="ORF">IAB19_05045</name>
</gene>
<reference evidence="3" key="2">
    <citation type="journal article" date="2021" name="PeerJ">
        <title>Extensive microbial diversity within the chicken gut microbiome revealed by metagenomics and culture.</title>
        <authorList>
            <person name="Gilroy R."/>
            <person name="Ravi A."/>
            <person name="Getino M."/>
            <person name="Pursley I."/>
            <person name="Horton D.L."/>
            <person name="Alikhan N.F."/>
            <person name="Baker D."/>
            <person name="Gharbi K."/>
            <person name="Hall N."/>
            <person name="Watson M."/>
            <person name="Adriaenssens E.M."/>
            <person name="Foster-Nyarko E."/>
            <person name="Jarju S."/>
            <person name="Secka A."/>
            <person name="Antonio M."/>
            <person name="Oren A."/>
            <person name="Chaudhuri R.R."/>
            <person name="La Ragione R."/>
            <person name="Hildebrand F."/>
            <person name="Pallen M.J."/>
        </authorList>
    </citation>
    <scope>NUCLEOTIDE SEQUENCE</scope>
    <source>
        <strain evidence="3">17213</strain>
    </source>
</reference>
<comment type="caution">
    <text evidence="3">The sequence shown here is derived from an EMBL/GenBank/DDBJ whole genome shotgun (WGS) entry which is preliminary data.</text>
</comment>
<dbReference type="InterPro" id="IPR015109">
    <property type="entry name" value="Restrct_endonuc_II_EcoRII_C"/>
</dbReference>
<reference evidence="3" key="1">
    <citation type="submission" date="2020-10" db="EMBL/GenBank/DDBJ databases">
        <authorList>
            <person name="Gilroy R."/>
        </authorList>
    </citation>
    <scope>NUCLEOTIDE SEQUENCE</scope>
    <source>
        <strain evidence="3">17213</strain>
    </source>
</reference>
<dbReference type="InterPro" id="IPR038365">
    <property type="entry name" value="EcoRII_C_sf"/>
</dbReference>
<evidence type="ECO:0000313" key="3">
    <source>
        <dbReference type="EMBL" id="MBO8415726.1"/>
    </source>
</evidence>
<protein>
    <submittedName>
        <fullName evidence="3">Restriction endonuclease</fullName>
    </submittedName>
</protein>
<evidence type="ECO:0000313" key="4">
    <source>
        <dbReference type="Proteomes" id="UP000823631"/>
    </source>
</evidence>
<keyword evidence="3" id="KW-0255">Endonuclease</keyword>
<keyword evidence="3" id="KW-0540">Nuclease</keyword>
<dbReference type="Proteomes" id="UP000823631">
    <property type="component" value="Unassembled WGS sequence"/>
</dbReference>
<evidence type="ECO:0000259" key="1">
    <source>
        <dbReference type="Pfam" id="PF09019"/>
    </source>
</evidence>
<dbReference type="GO" id="GO:0003677">
    <property type="term" value="F:DNA binding"/>
    <property type="evidence" value="ECO:0007669"/>
    <property type="project" value="InterPro"/>
</dbReference>
<dbReference type="Pfam" id="PF09019">
    <property type="entry name" value="EcoRII-C"/>
    <property type="match status" value="1"/>
</dbReference>
<organism evidence="3 4">
    <name type="scientific">Candidatus Avisuccinivibrio stercorigallinarum</name>
    <dbReference type="NCBI Taxonomy" id="2840704"/>
    <lineage>
        <taxon>Bacteria</taxon>
        <taxon>Pseudomonadati</taxon>
        <taxon>Pseudomonadota</taxon>
        <taxon>Gammaproteobacteria</taxon>
        <taxon>Aeromonadales</taxon>
        <taxon>Succinivibrionaceae</taxon>
        <taxon>Succinivibrionaceae incertae sedis</taxon>
        <taxon>Candidatus Avisuccinivibrio</taxon>
    </lineage>
</organism>
<name>A0A9D9DE33_9GAMM</name>
<dbReference type="AlphaFoldDB" id="A0A9D9DE33"/>
<dbReference type="InterPro" id="IPR023372">
    <property type="entry name" value="Rest_endonuc_II_EcoRII_N"/>
</dbReference>
<dbReference type="GO" id="GO:0009307">
    <property type="term" value="P:DNA restriction-modification system"/>
    <property type="evidence" value="ECO:0007669"/>
    <property type="project" value="InterPro"/>
</dbReference>
<dbReference type="GO" id="GO:0009036">
    <property type="term" value="F:type II site-specific deoxyribonuclease activity"/>
    <property type="evidence" value="ECO:0007669"/>
    <property type="project" value="InterPro"/>
</dbReference>
<evidence type="ECO:0000259" key="2">
    <source>
        <dbReference type="Pfam" id="PF09217"/>
    </source>
</evidence>
<proteinExistence type="predicted"/>
<accession>A0A9D9DE33</accession>
<feature type="domain" description="Restriction endonuclease type II EcoRII C-terminal" evidence="1">
    <location>
        <begin position="222"/>
        <end position="387"/>
    </location>
</feature>
<dbReference type="SUPFAM" id="SSF101936">
    <property type="entry name" value="DNA-binding pseudobarrel domain"/>
    <property type="match status" value="1"/>
</dbReference>
<dbReference type="SUPFAM" id="SSF52980">
    <property type="entry name" value="Restriction endonuclease-like"/>
    <property type="match status" value="1"/>
</dbReference>
<dbReference type="Pfam" id="PF09217">
    <property type="entry name" value="EcoRII-N"/>
    <property type="match status" value="1"/>
</dbReference>
<feature type="domain" description="Restriction endonuclease type II EcoRII N-terminal" evidence="2">
    <location>
        <begin position="16"/>
        <end position="134"/>
    </location>
</feature>
<sequence>MGDISDKILQALRENKLVYTKFLSGNDTGLTNSHQSGIYISKQSYRILFDTPGQKGSNKDKQVIIRWQDELTTESRFIYYGSGTRNEYRITRFGQGFPFLRDEYTGALFVLVQDGQQQYRAYVLNTDDEIEEFLVDLDLSMTETNRLINFAKYIEPSEEELARRETLVFNSIEYKVSEFPDTVTMSAKAHEVKEKIAGSTAFLFKDPDATLIDWIDIEYKLFRKFEDGIYGHKILKGFSSTDEFLQIANSMINRRKSRAGKSFEHHLSAMFHAYGLKFEEQAVTEGNKRPDFLFPSAEAYHDPDFPTDKLITLAAKTTCKDRWRQILNEADRLRSSRKFLCTMQQGISSAQLHEMHEENVVLVVPKPYISSFPREWRDKIWTIRQFIEYVKEIEGIK</sequence>
<dbReference type="InterPro" id="IPR015300">
    <property type="entry name" value="DNA-bd_pseudobarrel_sf"/>
</dbReference>
<dbReference type="Gene3D" id="2.40.330.10">
    <property type="entry name" value="DNA-binding pseudobarrel domain"/>
    <property type="match status" value="1"/>
</dbReference>
<keyword evidence="3" id="KW-0378">Hydrolase</keyword>